<gene>
    <name evidence="1" type="ORF">BT1A1_1379</name>
</gene>
<evidence type="ECO:0000313" key="1">
    <source>
        <dbReference type="EMBL" id="CEE01209.1"/>
    </source>
</evidence>
<accession>A0A090KRA6</accession>
<proteinExistence type="predicted"/>
<dbReference type="EMBL" id="CCRF01000044">
    <property type="protein sequence ID" value="CEE01209.1"/>
    <property type="molecule type" value="Genomic_DNA"/>
</dbReference>
<dbReference type="Proteomes" id="UP000040576">
    <property type="component" value="Unassembled WGS sequence"/>
</dbReference>
<dbReference type="AlphaFoldDB" id="A0A090KRA6"/>
<sequence>MMDFDFDKCYTITKSIWEELDLDEKKYIE</sequence>
<keyword evidence="2" id="KW-1185">Reference proteome</keyword>
<evidence type="ECO:0000313" key="2">
    <source>
        <dbReference type="Proteomes" id="UP000040576"/>
    </source>
</evidence>
<name>A0A090KRA6_9BACI</name>
<organism evidence="1 2">
    <name type="scientific">Caldibacillus thermoamylovorans</name>
    <dbReference type="NCBI Taxonomy" id="35841"/>
    <lineage>
        <taxon>Bacteria</taxon>
        <taxon>Bacillati</taxon>
        <taxon>Bacillota</taxon>
        <taxon>Bacilli</taxon>
        <taxon>Bacillales</taxon>
        <taxon>Bacillaceae</taxon>
        <taxon>Caldibacillus</taxon>
    </lineage>
</organism>
<reference evidence="1 2" key="1">
    <citation type="submission" date="2014-07" db="EMBL/GenBank/DDBJ databases">
        <authorList>
            <person name="Wibberg Daniel"/>
        </authorList>
    </citation>
    <scope>NUCLEOTIDE SEQUENCE [LARGE SCALE GENOMIC DNA]</scope>
</reference>
<protein>
    <submittedName>
        <fullName evidence="1">Uncharacterized protein</fullName>
    </submittedName>
</protein>